<evidence type="ECO:0000313" key="2">
    <source>
        <dbReference type="EMBL" id="KAK9936419.1"/>
    </source>
</evidence>
<dbReference type="PANTHER" id="PTHR34145">
    <property type="entry name" value="OS02G0105600 PROTEIN"/>
    <property type="match status" value="1"/>
</dbReference>
<keyword evidence="3" id="KW-1185">Reference proteome</keyword>
<dbReference type="InterPro" id="IPR055357">
    <property type="entry name" value="LRR_At1g61320_AtMIF1"/>
</dbReference>
<accession>A0AAW1XK21</accession>
<dbReference type="InterPro" id="IPR053772">
    <property type="entry name" value="At1g61320/At1g61330-like"/>
</dbReference>
<gene>
    <name evidence="2" type="ORF">M0R45_013262</name>
</gene>
<dbReference type="Gene3D" id="1.20.1280.50">
    <property type="match status" value="1"/>
</dbReference>
<dbReference type="PANTHER" id="PTHR34145:SF28">
    <property type="entry name" value="F-BOX DOMAIN-CONTAINING PROTEIN"/>
    <property type="match status" value="1"/>
</dbReference>
<dbReference type="InterPro" id="IPR032675">
    <property type="entry name" value="LRR_dom_sf"/>
</dbReference>
<evidence type="ECO:0000313" key="3">
    <source>
        <dbReference type="Proteomes" id="UP001457282"/>
    </source>
</evidence>
<dbReference type="AlphaFoldDB" id="A0AAW1XK21"/>
<dbReference type="Gene3D" id="3.80.10.10">
    <property type="entry name" value="Ribonuclease Inhibitor"/>
    <property type="match status" value="1"/>
</dbReference>
<organism evidence="2 3">
    <name type="scientific">Rubus argutus</name>
    <name type="common">Southern blackberry</name>
    <dbReference type="NCBI Taxonomy" id="59490"/>
    <lineage>
        <taxon>Eukaryota</taxon>
        <taxon>Viridiplantae</taxon>
        <taxon>Streptophyta</taxon>
        <taxon>Embryophyta</taxon>
        <taxon>Tracheophyta</taxon>
        <taxon>Spermatophyta</taxon>
        <taxon>Magnoliopsida</taxon>
        <taxon>eudicotyledons</taxon>
        <taxon>Gunneridae</taxon>
        <taxon>Pentapetalae</taxon>
        <taxon>rosids</taxon>
        <taxon>fabids</taxon>
        <taxon>Rosales</taxon>
        <taxon>Rosaceae</taxon>
        <taxon>Rosoideae</taxon>
        <taxon>Rosoideae incertae sedis</taxon>
        <taxon>Rubus</taxon>
    </lineage>
</organism>
<proteinExistence type="predicted"/>
<name>A0AAW1XK21_RUBAR</name>
<evidence type="ECO:0000259" key="1">
    <source>
        <dbReference type="PROSITE" id="PS50181"/>
    </source>
</evidence>
<dbReference type="Pfam" id="PF23622">
    <property type="entry name" value="LRR_At1g61320_AtMIF1"/>
    <property type="match status" value="1"/>
</dbReference>
<dbReference type="Proteomes" id="UP001457282">
    <property type="component" value="Unassembled WGS sequence"/>
</dbReference>
<dbReference type="InterPro" id="IPR036047">
    <property type="entry name" value="F-box-like_dom_sf"/>
</dbReference>
<reference evidence="2 3" key="1">
    <citation type="journal article" date="2023" name="G3 (Bethesda)">
        <title>A chromosome-length genome assembly and annotation of blackberry (Rubus argutus, cv. 'Hillquist').</title>
        <authorList>
            <person name="Bruna T."/>
            <person name="Aryal R."/>
            <person name="Dudchenko O."/>
            <person name="Sargent D.J."/>
            <person name="Mead D."/>
            <person name="Buti M."/>
            <person name="Cavallini A."/>
            <person name="Hytonen T."/>
            <person name="Andres J."/>
            <person name="Pham M."/>
            <person name="Weisz D."/>
            <person name="Mascagni F."/>
            <person name="Usai G."/>
            <person name="Natali L."/>
            <person name="Bassil N."/>
            <person name="Fernandez G.E."/>
            <person name="Lomsadze A."/>
            <person name="Armour M."/>
            <person name="Olukolu B."/>
            <person name="Poorten T."/>
            <person name="Britton C."/>
            <person name="Davik J."/>
            <person name="Ashrafi H."/>
            <person name="Aiden E.L."/>
            <person name="Borodovsky M."/>
            <person name="Worthington M."/>
        </authorList>
    </citation>
    <scope>NUCLEOTIDE SEQUENCE [LARGE SCALE GENOMIC DNA]</scope>
    <source>
        <strain evidence="2">PI 553951</strain>
    </source>
</reference>
<dbReference type="PROSITE" id="PS50181">
    <property type="entry name" value="FBOX"/>
    <property type="match status" value="1"/>
</dbReference>
<dbReference type="InterPro" id="IPR001810">
    <property type="entry name" value="F-box_dom"/>
</dbReference>
<dbReference type="SUPFAM" id="SSF52047">
    <property type="entry name" value="RNI-like"/>
    <property type="match status" value="1"/>
</dbReference>
<protein>
    <recommendedName>
        <fullName evidence="1">F-box domain-containing protein</fullName>
    </recommendedName>
</protein>
<feature type="domain" description="F-box" evidence="1">
    <location>
        <begin position="12"/>
        <end position="63"/>
    </location>
</feature>
<sequence length="466" mass="53289">MALSGGQNGKKRCGVTELPDCILESIVSLLPLKAAVETSLVCPQWRHLSRPILKRRNLEFDYLNVFGITYPNHDHDHDVEKMRRDFVRCVDKFLQQYEGNKVDSFKLLHCFLFPEYHAILDGWIRFAITKGVEQVDLRPSLCSNPQDYYLFPHRLLSEQLSAGSPLNLKYLSLENCTLRPPLDFHGFNQLTTLHLNQVMVGPSLMENLFSVCPLLESLTLNWCQMTRPSHLNVVAGDRLTDLKVLNCNEGTKLEISALNLASLEYIPCYFSRFVSMKTPRLERIYFSDTRVRGTILPKALVQFALCPGLEILHLQMPGETFRFRSLPAFGNLKLLNLSIDVTRFYRKDKDDLDPVCVLHLLEAAPVLEELVMTVNGLSDLSWTNDQRAMMIPSRFTHDHLKLVTMQSFKANWYQLALAICILENTPNLQMMVVAIDQSANMYSKQHIGVVQVKLMGVKTNAQIIYL</sequence>
<dbReference type="Pfam" id="PF00646">
    <property type="entry name" value="F-box"/>
    <property type="match status" value="1"/>
</dbReference>
<comment type="caution">
    <text evidence="2">The sequence shown here is derived from an EMBL/GenBank/DDBJ whole genome shotgun (WGS) entry which is preliminary data.</text>
</comment>
<dbReference type="SUPFAM" id="SSF81383">
    <property type="entry name" value="F-box domain"/>
    <property type="match status" value="1"/>
</dbReference>
<dbReference type="EMBL" id="JBEDUW010000003">
    <property type="protein sequence ID" value="KAK9936419.1"/>
    <property type="molecule type" value="Genomic_DNA"/>
</dbReference>